<dbReference type="InterPro" id="IPR046521">
    <property type="entry name" value="DUF6698"/>
</dbReference>
<keyword evidence="3" id="KW-1185">Reference proteome</keyword>
<comment type="caution">
    <text evidence="2">The sequence shown here is derived from an EMBL/GenBank/DDBJ whole genome shotgun (WGS) entry which is preliminary data.</text>
</comment>
<gene>
    <name evidence="2" type="ORF">AAF712_010693</name>
</gene>
<evidence type="ECO:0000256" key="1">
    <source>
        <dbReference type="SAM" id="MobiDB-lite"/>
    </source>
</evidence>
<accession>A0ABR2ZN53</accession>
<protein>
    <submittedName>
        <fullName evidence="2">Uncharacterized protein</fullName>
    </submittedName>
</protein>
<dbReference type="Proteomes" id="UP001437256">
    <property type="component" value="Unassembled WGS sequence"/>
</dbReference>
<evidence type="ECO:0000313" key="3">
    <source>
        <dbReference type="Proteomes" id="UP001437256"/>
    </source>
</evidence>
<organism evidence="2 3">
    <name type="scientific">Marasmius tenuissimus</name>
    <dbReference type="NCBI Taxonomy" id="585030"/>
    <lineage>
        <taxon>Eukaryota</taxon>
        <taxon>Fungi</taxon>
        <taxon>Dikarya</taxon>
        <taxon>Basidiomycota</taxon>
        <taxon>Agaricomycotina</taxon>
        <taxon>Agaricomycetes</taxon>
        <taxon>Agaricomycetidae</taxon>
        <taxon>Agaricales</taxon>
        <taxon>Marasmiineae</taxon>
        <taxon>Marasmiaceae</taxon>
        <taxon>Marasmius</taxon>
    </lineage>
</organism>
<evidence type="ECO:0000313" key="2">
    <source>
        <dbReference type="EMBL" id="KAL0062414.1"/>
    </source>
</evidence>
<reference evidence="2 3" key="1">
    <citation type="submission" date="2024-05" db="EMBL/GenBank/DDBJ databases">
        <title>A draft genome resource for the thread blight pathogen Marasmius tenuissimus strain MS-2.</title>
        <authorList>
            <person name="Yulfo-Soto G.E."/>
            <person name="Baruah I.K."/>
            <person name="Amoako-Attah I."/>
            <person name="Bukari Y."/>
            <person name="Meinhardt L.W."/>
            <person name="Bailey B.A."/>
            <person name="Cohen S.P."/>
        </authorList>
    </citation>
    <scope>NUCLEOTIDE SEQUENCE [LARGE SCALE GENOMIC DNA]</scope>
    <source>
        <strain evidence="2 3">MS-2</strain>
    </source>
</reference>
<feature type="compositionally biased region" description="Low complexity" evidence="1">
    <location>
        <begin position="229"/>
        <end position="239"/>
    </location>
</feature>
<proteinExistence type="predicted"/>
<sequence length="260" mass="29393">MCTLKSRILHIIPNNPQQTIVDNSVLKPALNPNSKSDRGHNHPSTALLLCPSDHMLDFIGWEEDDDVRADLLNDLQKQKVILNPEQLPAFLFDWSTWNVVNDRDSVFRGYVLSRLFRAIWTSPSSAVETKSKATRRGNAKIHDLTQVWFALSNGEEWRANVGGFNLKKFYQCICFTLENFNLTQQHKEELFTWFNEQIWDEEVEEVKESDMDPKGEMALALSRWKEADTPSSPRTSPSPETMPPPPSSDTASSGGTGASG</sequence>
<name>A0ABR2ZN53_9AGAR</name>
<dbReference type="Pfam" id="PF20414">
    <property type="entry name" value="DUF6698"/>
    <property type="match status" value="1"/>
</dbReference>
<feature type="region of interest" description="Disordered" evidence="1">
    <location>
        <begin position="205"/>
        <end position="260"/>
    </location>
</feature>
<feature type="compositionally biased region" description="Basic and acidic residues" evidence="1">
    <location>
        <begin position="206"/>
        <end position="215"/>
    </location>
</feature>
<dbReference type="EMBL" id="JBBXMP010000105">
    <property type="protein sequence ID" value="KAL0062414.1"/>
    <property type="molecule type" value="Genomic_DNA"/>
</dbReference>